<dbReference type="AlphaFoldDB" id="A0A662D655"/>
<accession>A0A662D655</accession>
<organism evidence="1 2">
    <name type="scientific">Aerophobetes bacterium</name>
    <dbReference type="NCBI Taxonomy" id="2030807"/>
    <lineage>
        <taxon>Bacteria</taxon>
        <taxon>Candidatus Aerophobota</taxon>
    </lineage>
</organism>
<dbReference type="EMBL" id="QMQA01000355">
    <property type="protein sequence ID" value="RLE09669.1"/>
    <property type="molecule type" value="Genomic_DNA"/>
</dbReference>
<protein>
    <recommendedName>
        <fullName evidence="3">Prepilin-type N-terminal cleavage/methylation domain-containing protein</fullName>
    </recommendedName>
</protein>
<comment type="caution">
    <text evidence="1">The sequence shown here is derived from an EMBL/GenBank/DDBJ whole genome shotgun (WGS) entry which is preliminary data.</text>
</comment>
<evidence type="ECO:0000313" key="1">
    <source>
        <dbReference type="EMBL" id="RLE09669.1"/>
    </source>
</evidence>
<dbReference type="NCBIfam" id="TIGR02532">
    <property type="entry name" value="IV_pilin_GFxxxE"/>
    <property type="match status" value="1"/>
</dbReference>
<dbReference type="Proteomes" id="UP000280417">
    <property type="component" value="Unassembled WGS sequence"/>
</dbReference>
<reference evidence="1 2" key="1">
    <citation type="submission" date="2018-06" db="EMBL/GenBank/DDBJ databases">
        <title>Extensive metabolic versatility and redundancy in microbially diverse, dynamic hydrothermal sediments.</title>
        <authorList>
            <person name="Dombrowski N."/>
            <person name="Teske A."/>
            <person name="Baker B.J."/>
        </authorList>
    </citation>
    <scope>NUCLEOTIDE SEQUENCE [LARGE SCALE GENOMIC DNA]</scope>
    <source>
        <strain evidence="1">B3_G15</strain>
    </source>
</reference>
<evidence type="ECO:0008006" key="3">
    <source>
        <dbReference type="Google" id="ProtNLM"/>
    </source>
</evidence>
<sequence length="51" mass="6037">MIEKIQSKKKGFTLLELIVVDLVHNYKLLVRGKICVELLVIQVLEIVRKFW</sequence>
<evidence type="ECO:0000313" key="2">
    <source>
        <dbReference type="Proteomes" id="UP000280417"/>
    </source>
</evidence>
<dbReference type="InterPro" id="IPR012902">
    <property type="entry name" value="N_methyl_site"/>
</dbReference>
<proteinExistence type="predicted"/>
<name>A0A662D655_UNCAE</name>
<gene>
    <name evidence="1" type="ORF">DRJ04_09710</name>
</gene>